<reference evidence="2" key="1">
    <citation type="submission" date="2025-08" db="UniProtKB">
        <authorList>
            <consortium name="RefSeq"/>
        </authorList>
    </citation>
    <scope>IDENTIFICATION</scope>
    <source>
        <tissue evidence="2">Testes</tissue>
    </source>
</reference>
<dbReference type="PANTHER" id="PTHR44843">
    <property type="entry name" value="METHYLTRANSFERASE"/>
    <property type="match status" value="1"/>
</dbReference>
<keyword evidence="1" id="KW-1185">Reference proteome</keyword>
<dbReference type="RefSeq" id="XP_002735640.1">
    <property type="nucleotide sequence ID" value="XM_002735594.2"/>
</dbReference>
<protein>
    <submittedName>
        <fullName evidence="2">Uncharacterized protein LOC100379018</fullName>
    </submittedName>
</protein>
<dbReference type="PANTHER" id="PTHR44843:SF14">
    <property type="entry name" value="METHYLTRANSFERASE TYPE 11 DOMAIN-CONTAINING PROTEIN"/>
    <property type="match status" value="1"/>
</dbReference>
<dbReference type="InterPro" id="IPR029063">
    <property type="entry name" value="SAM-dependent_MTases_sf"/>
</dbReference>
<evidence type="ECO:0000313" key="1">
    <source>
        <dbReference type="Proteomes" id="UP000694865"/>
    </source>
</evidence>
<gene>
    <name evidence="2" type="primary">LOC100379018</name>
</gene>
<evidence type="ECO:0000313" key="2">
    <source>
        <dbReference type="RefSeq" id="XP_002735640.1"/>
    </source>
</evidence>
<dbReference type="GeneID" id="100379018"/>
<sequence>MSRRLWRHITIFFSIVCALFILNLFGEYYSLNVDLKRVHELSKEWGMPYDLNLINRPLIVMQTEGVFIDVGSGAGDALIKFYKGKVYKDDPNFNMVMDYDPWKWRVYAFEADPKYTSQLVKLEERFKFSLYSNMAAWVHDEGLMYPVNRTGVPSRTHNLVREKEHNPGYISAFSINFPLWLRGYVTKKDFVVVRMNLRGLEFEVLDKLVSDLSLCLIDQLYVDYYPKLAITKDPSIPAEIPGWVTRMSRMADCSTEIVMQSEHV</sequence>
<proteinExistence type="predicted"/>
<dbReference type="Proteomes" id="UP000694865">
    <property type="component" value="Unplaced"/>
</dbReference>
<dbReference type="Gene3D" id="3.40.50.150">
    <property type="entry name" value="Vaccinia Virus protein VP39"/>
    <property type="match status" value="1"/>
</dbReference>
<name>A0ABM0GRE1_SACKO</name>
<organism evidence="1 2">
    <name type="scientific">Saccoglossus kowalevskii</name>
    <name type="common">Acorn worm</name>
    <dbReference type="NCBI Taxonomy" id="10224"/>
    <lineage>
        <taxon>Eukaryota</taxon>
        <taxon>Metazoa</taxon>
        <taxon>Hemichordata</taxon>
        <taxon>Enteropneusta</taxon>
        <taxon>Harrimaniidae</taxon>
        <taxon>Saccoglossus</taxon>
    </lineage>
</organism>
<accession>A0ABM0GRE1</accession>